<accession>A0ABT6CK93</accession>
<dbReference type="RefSeq" id="WP_277278723.1">
    <property type="nucleotide sequence ID" value="NZ_JAROCY010000012.1"/>
</dbReference>
<feature type="signal peptide" evidence="2">
    <location>
        <begin position="1"/>
        <end position="34"/>
    </location>
</feature>
<dbReference type="Gene3D" id="1.25.40.10">
    <property type="entry name" value="Tetratricopeptide repeat domain"/>
    <property type="match status" value="1"/>
</dbReference>
<dbReference type="PROSITE" id="PS51724">
    <property type="entry name" value="SPOR"/>
    <property type="match status" value="1"/>
</dbReference>
<dbReference type="InterPro" id="IPR007730">
    <property type="entry name" value="SPOR-like_dom"/>
</dbReference>
<gene>
    <name evidence="4" type="ORF">POM99_13600</name>
</gene>
<feature type="domain" description="SPOR" evidence="3">
    <location>
        <begin position="347"/>
        <end position="431"/>
    </location>
</feature>
<evidence type="ECO:0000259" key="3">
    <source>
        <dbReference type="PROSITE" id="PS51724"/>
    </source>
</evidence>
<dbReference type="Proteomes" id="UP001222770">
    <property type="component" value="Unassembled WGS sequence"/>
</dbReference>
<dbReference type="SUPFAM" id="SSF110997">
    <property type="entry name" value="Sporulation related repeat"/>
    <property type="match status" value="1"/>
</dbReference>
<sequence length="448" mass="46462">MQRKLQTGNRAMTFRLIPATGNRAFRFAISTALAAGLLTGCSAAGPHPSKFAAGAQSALNHGQTDKAIALAEQAVQADGRNASLRLLLANAYLRAGRFESARQTYDDAMELGEDGGKTALSLALAQIGMGHNAEAVDTLNTYRDALPAADYGLAMAMAGRVQEGVNVLTDALRRGENTPKIRQNLAFAYALGGSWAEAKIMAAQDVPADQLGARMQEWAAMGAPEDQRMRVASLIGAPLRGDEGQPAMLALANFPADGSAPVRQADAPTAADAPALAQAAVEELPAVAQGDAPAPALADASSQPKAAQLARIDLPASQAAAPAAAKPYRVVGSHVARPQAAPAPAVAVSNGSHVVQLGAFATEEGARRAWRHYAARNPSLKGHAPIIARVTVRGREFWRVQAAGFTGFASARSMCGTVKSRGGACLVMVSPTATSPQGRPVEARFARR</sequence>
<protein>
    <submittedName>
        <fullName evidence="4">SPOR domain-containing protein</fullName>
    </submittedName>
</protein>
<keyword evidence="2" id="KW-0732">Signal</keyword>
<evidence type="ECO:0000256" key="1">
    <source>
        <dbReference type="PROSITE-ProRule" id="PRU00339"/>
    </source>
</evidence>
<comment type="caution">
    <text evidence="4">The sequence shown here is derived from an EMBL/GenBank/DDBJ whole genome shotgun (WGS) entry which is preliminary data.</text>
</comment>
<keyword evidence="1" id="KW-0802">TPR repeat</keyword>
<dbReference type="InterPro" id="IPR036680">
    <property type="entry name" value="SPOR-like_sf"/>
</dbReference>
<dbReference type="Pfam" id="PF05036">
    <property type="entry name" value="SPOR"/>
    <property type="match status" value="1"/>
</dbReference>
<name>A0ABT6CK93_9SPHN</name>
<dbReference type="InterPro" id="IPR019734">
    <property type="entry name" value="TPR_rpt"/>
</dbReference>
<organism evidence="4 5">
    <name type="scientific">Novosphingobium cyanobacteriorum</name>
    <dbReference type="NCBI Taxonomy" id="3024215"/>
    <lineage>
        <taxon>Bacteria</taxon>
        <taxon>Pseudomonadati</taxon>
        <taxon>Pseudomonadota</taxon>
        <taxon>Alphaproteobacteria</taxon>
        <taxon>Sphingomonadales</taxon>
        <taxon>Sphingomonadaceae</taxon>
        <taxon>Novosphingobium</taxon>
    </lineage>
</organism>
<dbReference type="Pfam" id="PF14559">
    <property type="entry name" value="TPR_19"/>
    <property type="match status" value="1"/>
</dbReference>
<dbReference type="InterPro" id="IPR011990">
    <property type="entry name" value="TPR-like_helical_dom_sf"/>
</dbReference>
<reference evidence="4 5" key="1">
    <citation type="submission" date="2023-03" db="EMBL/GenBank/DDBJ databases">
        <title>Novosphingobium cyanobacteriorum sp. nov., isolated from a eutrophic reservoir during the Microcystis bloom period.</title>
        <authorList>
            <person name="Kang M."/>
            <person name="Le V."/>
            <person name="Ko S.-R."/>
            <person name="Lee S.-A."/>
            <person name="Ahn C.-Y."/>
        </authorList>
    </citation>
    <scope>NUCLEOTIDE SEQUENCE [LARGE SCALE GENOMIC DNA]</scope>
    <source>
        <strain evidence="4 5">HBC54</strain>
    </source>
</reference>
<proteinExistence type="predicted"/>
<feature type="chain" id="PRO_5046587066" evidence="2">
    <location>
        <begin position="35"/>
        <end position="448"/>
    </location>
</feature>
<dbReference type="EMBL" id="JAROCY010000012">
    <property type="protein sequence ID" value="MDF8334242.1"/>
    <property type="molecule type" value="Genomic_DNA"/>
</dbReference>
<dbReference type="Gene3D" id="3.30.70.1070">
    <property type="entry name" value="Sporulation related repeat"/>
    <property type="match status" value="1"/>
</dbReference>
<evidence type="ECO:0000256" key="2">
    <source>
        <dbReference type="SAM" id="SignalP"/>
    </source>
</evidence>
<evidence type="ECO:0000313" key="4">
    <source>
        <dbReference type="EMBL" id="MDF8334242.1"/>
    </source>
</evidence>
<keyword evidence="5" id="KW-1185">Reference proteome</keyword>
<feature type="repeat" description="TPR" evidence="1">
    <location>
        <begin position="82"/>
        <end position="115"/>
    </location>
</feature>
<dbReference type="SUPFAM" id="SSF48452">
    <property type="entry name" value="TPR-like"/>
    <property type="match status" value="1"/>
</dbReference>
<dbReference type="PROSITE" id="PS50005">
    <property type="entry name" value="TPR"/>
    <property type="match status" value="1"/>
</dbReference>
<evidence type="ECO:0000313" key="5">
    <source>
        <dbReference type="Proteomes" id="UP001222770"/>
    </source>
</evidence>